<evidence type="ECO:0008006" key="9">
    <source>
        <dbReference type="Google" id="ProtNLM"/>
    </source>
</evidence>
<keyword evidence="3 6" id="KW-1133">Transmembrane helix</keyword>
<feature type="transmembrane region" description="Helical" evidence="6">
    <location>
        <begin position="72"/>
        <end position="90"/>
    </location>
</feature>
<feature type="transmembrane region" description="Helical" evidence="6">
    <location>
        <begin position="309"/>
        <end position="327"/>
    </location>
</feature>
<comment type="caution">
    <text evidence="7">The sequence shown here is derived from an EMBL/GenBank/DDBJ whole genome shotgun (WGS) entry which is preliminary data.</text>
</comment>
<evidence type="ECO:0000256" key="1">
    <source>
        <dbReference type="ARBA" id="ARBA00004141"/>
    </source>
</evidence>
<feature type="transmembrane region" description="Helical" evidence="6">
    <location>
        <begin position="102"/>
        <end position="133"/>
    </location>
</feature>
<evidence type="ECO:0000313" key="8">
    <source>
        <dbReference type="Proteomes" id="UP001432146"/>
    </source>
</evidence>
<comment type="similarity">
    <text evidence="5">Belongs to the membrane-bound acyltransferase family. HHAT subfamily.</text>
</comment>
<evidence type="ECO:0000256" key="3">
    <source>
        <dbReference type="ARBA" id="ARBA00022989"/>
    </source>
</evidence>
<keyword evidence="4 6" id="KW-0472">Membrane</keyword>
<name>A0AAW1A5V8_9HYME</name>
<gene>
    <name evidence="7" type="ORF">QLX08_003550</name>
</gene>
<proteinExistence type="inferred from homology"/>
<feature type="transmembrane region" description="Helical" evidence="6">
    <location>
        <begin position="21"/>
        <end position="43"/>
    </location>
</feature>
<comment type="subcellular location">
    <subcellularLocation>
        <location evidence="1">Membrane</location>
        <topology evidence="1">Multi-pass membrane protein</topology>
    </subcellularLocation>
</comment>
<feature type="transmembrane region" description="Helical" evidence="6">
    <location>
        <begin position="238"/>
        <end position="258"/>
    </location>
</feature>
<evidence type="ECO:0000313" key="7">
    <source>
        <dbReference type="EMBL" id="KAK9305422.1"/>
    </source>
</evidence>
<dbReference type="Proteomes" id="UP001432146">
    <property type="component" value="Unassembled WGS sequence"/>
</dbReference>
<organism evidence="7 8">
    <name type="scientific">Tetragonisca angustula</name>
    <dbReference type="NCBI Taxonomy" id="166442"/>
    <lineage>
        <taxon>Eukaryota</taxon>
        <taxon>Metazoa</taxon>
        <taxon>Ecdysozoa</taxon>
        <taxon>Arthropoda</taxon>
        <taxon>Hexapoda</taxon>
        <taxon>Insecta</taxon>
        <taxon>Pterygota</taxon>
        <taxon>Neoptera</taxon>
        <taxon>Endopterygota</taxon>
        <taxon>Hymenoptera</taxon>
        <taxon>Apocrita</taxon>
        <taxon>Aculeata</taxon>
        <taxon>Apoidea</taxon>
        <taxon>Anthophila</taxon>
        <taxon>Apidae</taxon>
        <taxon>Tetragonisca</taxon>
    </lineage>
</organism>
<evidence type="ECO:0000256" key="4">
    <source>
        <dbReference type="ARBA" id="ARBA00023136"/>
    </source>
</evidence>
<keyword evidence="8" id="KW-1185">Reference proteome</keyword>
<sequence length="444" mass="53090">MTSVTNNNIIKLYKYESLLYFFLWTGAVLYSIYKVFLINTYFINYDDLYGDFAPGWTWIGRKQDVSDEEWRMWIPLIIKLIPWLFLHHIINHFIKISSNCMLLCFSYIFISLLFLYYSIGILGTLCALIHPSILYILTYKRSRSIIWMINNFLYKLAYCLYLPTLSLGPLILYYEFIDSVKKTSQSLKIADLRNFLFNVIRYIFWIFFANFFLHFLYFNAIQYHPEFVKSLDPWTLYGLGYCMGQFFLIKYVVVYGLTHTLCAIDNIKAPPQPKCVARIHLYSDMWKYFDQGLYKFLIRYIYVPLLKSNFNKLFASFLCFTFVFLWHGMQTNIFIWTFLNFIGLNVESLIKSTGKNKYYLSIRKKYLSETNARRFHCILTSPLLAMSVISNFYFFVGEEIGNIYIYRILHDTGYSTFTLLFFLYCCCQVSTDIKNWELQKYSKL</sequence>
<protein>
    <recommendedName>
        <fullName evidence="9">Protein-cysteine N-palmitoyltransferase Rasp</fullName>
    </recommendedName>
</protein>
<dbReference type="PANTHER" id="PTHR13285:SF18">
    <property type="entry name" value="PROTEIN-CYSTEINE N-PALMITOYLTRANSFERASE RASP"/>
    <property type="match status" value="1"/>
</dbReference>
<dbReference type="PANTHER" id="PTHR13285">
    <property type="entry name" value="ACYLTRANSFERASE"/>
    <property type="match status" value="1"/>
</dbReference>
<evidence type="ECO:0000256" key="2">
    <source>
        <dbReference type="ARBA" id="ARBA00022692"/>
    </source>
</evidence>
<evidence type="ECO:0000256" key="5">
    <source>
        <dbReference type="ARBA" id="ARBA00038268"/>
    </source>
</evidence>
<dbReference type="GO" id="GO:0005783">
    <property type="term" value="C:endoplasmic reticulum"/>
    <property type="evidence" value="ECO:0007669"/>
    <property type="project" value="TreeGrafter"/>
</dbReference>
<feature type="transmembrane region" description="Helical" evidence="6">
    <location>
        <begin position="375"/>
        <end position="394"/>
    </location>
</feature>
<feature type="transmembrane region" description="Helical" evidence="6">
    <location>
        <begin position="333"/>
        <end position="354"/>
    </location>
</feature>
<evidence type="ECO:0000256" key="6">
    <source>
        <dbReference type="SAM" id="Phobius"/>
    </source>
</evidence>
<keyword evidence="2 6" id="KW-0812">Transmembrane</keyword>
<reference evidence="7 8" key="1">
    <citation type="submission" date="2024-05" db="EMBL/GenBank/DDBJ databases">
        <title>The nuclear and mitochondrial genome assemblies of Tetragonisca angustula (Apidae: Meliponini), a tiny yet remarkable pollinator in the Neotropics.</title>
        <authorList>
            <person name="Ferrari R."/>
            <person name="Ricardo P.C."/>
            <person name="Dias F.C."/>
            <person name="Araujo N.S."/>
            <person name="Soares D.O."/>
            <person name="Zhou Q.-S."/>
            <person name="Zhu C.-D."/>
            <person name="Coutinho L."/>
            <person name="Airas M.C."/>
            <person name="Batista T.M."/>
        </authorList>
    </citation>
    <scope>NUCLEOTIDE SEQUENCE [LARGE SCALE GENOMIC DNA]</scope>
    <source>
        <strain evidence="7">ASF017062</strain>
        <tissue evidence="7">Abdomen</tissue>
    </source>
</reference>
<feature type="transmembrane region" description="Helical" evidence="6">
    <location>
        <begin position="153"/>
        <end position="174"/>
    </location>
</feature>
<feature type="transmembrane region" description="Helical" evidence="6">
    <location>
        <begin position="414"/>
        <end position="433"/>
    </location>
</feature>
<dbReference type="InterPro" id="IPR004299">
    <property type="entry name" value="MBOAT_fam"/>
</dbReference>
<dbReference type="EMBL" id="JAWNGG020000051">
    <property type="protein sequence ID" value="KAK9305422.1"/>
    <property type="molecule type" value="Genomic_DNA"/>
</dbReference>
<dbReference type="GO" id="GO:0016409">
    <property type="term" value="F:palmitoyltransferase activity"/>
    <property type="evidence" value="ECO:0007669"/>
    <property type="project" value="TreeGrafter"/>
</dbReference>
<dbReference type="InterPro" id="IPR051085">
    <property type="entry name" value="MB_O-acyltransferase"/>
</dbReference>
<accession>A0AAW1A5V8</accession>
<feature type="transmembrane region" description="Helical" evidence="6">
    <location>
        <begin position="195"/>
        <end position="218"/>
    </location>
</feature>
<dbReference type="Pfam" id="PF03062">
    <property type="entry name" value="MBOAT"/>
    <property type="match status" value="1"/>
</dbReference>
<dbReference type="GO" id="GO:0016020">
    <property type="term" value="C:membrane"/>
    <property type="evidence" value="ECO:0007669"/>
    <property type="project" value="UniProtKB-SubCell"/>
</dbReference>
<dbReference type="AlphaFoldDB" id="A0AAW1A5V8"/>